<sequence>MTGYARHIGVTRRTLMLWCERYPEFKEAYEWAEELNADQIARASFMGSTPSRGCRFAAGQLPWLDLSSSGQDAE</sequence>
<gene>
    <name evidence="1" type="ORF">IE983_05205</name>
</gene>
<protein>
    <submittedName>
        <fullName evidence="1">Uncharacterized protein</fullName>
    </submittedName>
</protein>
<evidence type="ECO:0000313" key="1">
    <source>
        <dbReference type="EMBL" id="MBD3706732.1"/>
    </source>
</evidence>
<evidence type="ECO:0000313" key="2">
    <source>
        <dbReference type="Proteomes" id="UP000655273"/>
    </source>
</evidence>
<name>A0A927DK34_9ENTR</name>
<accession>A0A927DK34</accession>
<dbReference type="Gene3D" id="1.10.10.60">
    <property type="entry name" value="Homeodomain-like"/>
    <property type="match status" value="1"/>
</dbReference>
<organism evidence="1 2">
    <name type="scientific">Enterobacter hormaechei</name>
    <dbReference type="NCBI Taxonomy" id="158836"/>
    <lineage>
        <taxon>Bacteria</taxon>
        <taxon>Pseudomonadati</taxon>
        <taxon>Pseudomonadota</taxon>
        <taxon>Gammaproteobacteria</taxon>
        <taxon>Enterobacterales</taxon>
        <taxon>Enterobacteriaceae</taxon>
        <taxon>Enterobacter</taxon>
        <taxon>Enterobacter cloacae complex</taxon>
    </lineage>
</organism>
<comment type="caution">
    <text evidence="1">The sequence shown here is derived from an EMBL/GenBank/DDBJ whole genome shotgun (WGS) entry which is preliminary data.</text>
</comment>
<proteinExistence type="predicted"/>
<dbReference type="AlphaFoldDB" id="A0A927DK34"/>
<dbReference type="EMBL" id="JACXTA010000001">
    <property type="protein sequence ID" value="MBD3706732.1"/>
    <property type="molecule type" value="Genomic_DNA"/>
</dbReference>
<reference evidence="1" key="1">
    <citation type="submission" date="2020-07" db="EMBL/GenBank/DDBJ databases">
        <title>Clinical and genomic characterization of carbapenemase-producing Enterobacterales causing secondary infections during the COVID-19 crisis at a New York City hospital.</title>
        <authorList>
            <person name="Gomez-Simmonds A."/>
            <person name="Annavajhala M.K."/>
            <person name="Uhlemann A.-C."/>
        </authorList>
    </citation>
    <scope>NUCLEOTIDE SEQUENCE</scope>
    <source>
        <strain evidence="1">NK1396</strain>
    </source>
</reference>
<dbReference type="Proteomes" id="UP000655273">
    <property type="component" value="Unassembled WGS sequence"/>
</dbReference>